<evidence type="ECO:0000313" key="1">
    <source>
        <dbReference type="EMBL" id="JAH10435.1"/>
    </source>
</evidence>
<proteinExistence type="predicted"/>
<sequence>MSKVIPNHNLVHVTNKTMTNMNHTPCVTLTVLLKAWIWNNYYYYTLH</sequence>
<accession>A0A0E9Q280</accession>
<organism evidence="1">
    <name type="scientific">Anguilla anguilla</name>
    <name type="common">European freshwater eel</name>
    <name type="synonym">Muraena anguilla</name>
    <dbReference type="NCBI Taxonomy" id="7936"/>
    <lineage>
        <taxon>Eukaryota</taxon>
        <taxon>Metazoa</taxon>
        <taxon>Chordata</taxon>
        <taxon>Craniata</taxon>
        <taxon>Vertebrata</taxon>
        <taxon>Euteleostomi</taxon>
        <taxon>Actinopterygii</taxon>
        <taxon>Neopterygii</taxon>
        <taxon>Teleostei</taxon>
        <taxon>Anguilliformes</taxon>
        <taxon>Anguillidae</taxon>
        <taxon>Anguilla</taxon>
    </lineage>
</organism>
<reference evidence="1" key="2">
    <citation type="journal article" date="2015" name="Fish Shellfish Immunol.">
        <title>Early steps in the European eel (Anguilla anguilla)-Vibrio vulnificus interaction in the gills: Role of the RtxA13 toxin.</title>
        <authorList>
            <person name="Callol A."/>
            <person name="Pajuelo D."/>
            <person name="Ebbesson L."/>
            <person name="Teles M."/>
            <person name="MacKenzie S."/>
            <person name="Amaro C."/>
        </authorList>
    </citation>
    <scope>NUCLEOTIDE SEQUENCE</scope>
</reference>
<reference evidence="1" key="1">
    <citation type="submission" date="2014-11" db="EMBL/GenBank/DDBJ databases">
        <authorList>
            <person name="Amaro Gonzalez C."/>
        </authorList>
    </citation>
    <scope>NUCLEOTIDE SEQUENCE</scope>
</reference>
<dbReference type="AlphaFoldDB" id="A0A0E9Q280"/>
<protein>
    <submittedName>
        <fullName evidence="1">Uncharacterized protein</fullName>
    </submittedName>
</protein>
<dbReference type="EMBL" id="GBXM01098142">
    <property type="protein sequence ID" value="JAH10435.1"/>
    <property type="molecule type" value="Transcribed_RNA"/>
</dbReference>
<name>A0A0E9Q280_ANGAN</name>